<evidence type="ECO:0000313" key="2">
    <source>
        <dbReference type="Proteomes" id="UP000323242"/>
    </source>
</evidence>
<name>A0A5D4JNQ6_9ACTN</name>
<evidence type="ECO:0000313" key="1">
    <source>
        <dbReference type="EMBL" id="TYR65273.1"/>
    </source>
</evidence>
<protein>
    <submittedName>
        <fullName evidence="1">Uncharacterized protein</fullName>
    </submittedName>
</protein>
<proteinExistence type="predicted"/>
<reference evidence="1 2" key="1">
    <citation type="submission" date="2019-08" db="EMBL/GenBank/DDBJ databases">
        <title>Draft genome for granaticin producer strain Streptomyces parvus C05.</title>
        <authorList>
            <person name="Gonzalez-Pimentel J.L."/>
        </authorList>
    </citation>
    <scope>NUCLEOTIDE SEQUENCE [LARGE SCALE GENOMIC DNA]</scope>
    <source>
        <strain evidence="1 2">C05</strain>
    </source>
</reference>
<dbReference type="AlphaFoldDB" id="A0A5D4JNQ6"/>
<comment type="caution">
    <text evidence="1">The sequence shown here is derived from an EMBL/GenBank/DDBJ whole genome shotgun (WGS) entry which is preliminary data.</text>
</comment>
<sequence length="166" mass="17876">MPLASHKAPDVPPVAVEVVLLRHEPREGFTYRRLITALGRGVSPDHAARGLALLGEQDETHLVHSTSWRATREGGITLTYLIHPDPAPDQPGTPLPQPHRIACSPRPGHPSPPDLEIGHVVAHAIRHLAFLEHTDPAVAAHVYAWPGLVHALRSLPLAVAGEMAHA</sequence>
<dbReference type="Proteomes" id="UP000323242">
    <property type="component" value="Unassembled WGS sequence"/>
</dbReference>
<keyword evidence="2" id="KW-1185">Reference proteome</keyword>
<gene>
    <name evidence="1" type="ORF">FY004_06925</name>
</gene>
<dbReference type="RefSeq" id="WP_148901822.1">
    <property type="nucleotide sequence ID" value="NZ_VSZQ01000026.1"/>
</dbReference>
<accession>A0A5D4JNQ6</accession>
<organism evidence="1 2">
    <name type="scientific">Streptomyces parvus</name>
    <dbReference type="NCBI Taxonomy" id="66428"/>
    <lineage>
        <taxon>Bacteria</taxon>
        <taxon>Bacillati</taxon>
        <taxon>Actinomycetota</taxon>
        <taxon>Actinomycetes</taxon>
        <taxon>Kitasatosporales</taxon>
        <taxon>Streptomycetaceae</taxon>
        <taxon>Streptomyces</taxon>
    </lineage>
</organism>
<dbReference type="EMBL" id="VSZQ01000026">
    <property type="protein sequence ID" value="TYR65273.1"/>
    <property type="molecule type" value="Genomic_DNA"/>
</dbReference>